<dbReference type="KEGG" id="upi:EJG51_009840"/>
<dbReference type="AlphaFoldDB" id="A0A6M4A4M9"/>
<dbReference type="InterPro" id="IPR001638">
    <property type="entry name" value="Solute-binding_3/MltF_N"/>
</dbReference>
<sequence length="241" mass="26831">MSLAFTFFSSAQAETITLVSEDNWYPYAALRNGKVSGFTVDVIEAAYAKSGITVEFVSAPYSRCLMMTKSGKALGCFNSLNDASLASDFLFHQEPLFKAVIGIYAKEKTQEKSLKAIDLRGYRVGVTHEYTYGEKIDSDKKIVREVAPSDLSSLRKLTMGRSDYSLVYTRVADYLQTAYPTELKGKVQQVGVALEDKLFVSFSKMRPDAARYAALLDQGLLAIRADGTYRKLEKKWESPSP</sequence>
<gene>
    <name evidence="3" type="ORF">EJG51_009840</name>
</gene>
<dbReference type="PANTHER" id="PTHR35936:SF6">
    <property type="entry name" value="AMINO ACID ABC TRANSPORTER SUBSTRATE-BINDING PAAT FAMILY PROTEIN"/>
    <property type="match status" value="1"/>
</dbReference>
<evidence type="ECO:0000313" key="3">
    <source>
        <dbReference type="EMBL" id="QJQ06105.1"/>
    </source>
</evidence>
<dbReference type="Gene3D" id="3.40.190.10">
    <property type="entry name" value="Periplasmic binding protein-like II"/>
    <property type="match status" value="2"/>
</dbReference>
<proteinExistence type="predicted"/>
<keyword evidence="4" id="KW-1185">Reference proteome</keyword>
<evidence type="ECO:0000259" key="2">
    <source>
        <dbReference type="Pfam" id="PF00497"/>
    </source>
</evidence>
<evidence type="ECO:0000313" key="4">
    <source>
        <dbReference type="Proteomes" id="UP000274350"/>
    </source>
</evidence>
<evidence type="ECO:0000256" key="1">
    <source>
        <dbReference type="ARBA" id="ARBA00022729"/>
    </source>
</evidence>
<keyword evidence="1" id="KW-0732">Signal</keyword>
<reference evidence="3 4" key="1">
    <citation type="journal article" date="2019" name="Int. J. Syst. Evol. Microbiol.">
        <title>Undibacterium piscinae sp. nov., isolated from Korean shiner intestine.</title>
        <authorList>
            <person name="Lee S.Y."/>
            <person name="Kang W."/>
            <person name="Kim P.S."/>
            <person name="Kim H.S."/>
            <person name="Sung H."/>
            <person name="Shin N.R."/>
            <person name="Whon T.W."/>
            <person name="Yun J.H."/>
            <person name="Lee J.Y."/>
            <person name="Lee J.Y."/>
            <person name="Jung M.J."/>
            <person name="Jeong Y.S."/>
            <person name="Tak E.J."/>
            <person name="Han J.E."/>
            <person name="Hyun D.W."/>
            <person name="Kang M.S."/>
            <person name="Lee K.E."/>
            <person name="Lee B.H."/>
            <person name="Bae J.W."/>
        </authorList>
    </citation>
    <scope>NUCLEOTIDE SEQUENCE [LARGE SCALE GENOMIC DNA]</scope>
    <source>
        <strain evidence="3 4">S11R28</strain>
    </source>
</reference>
<dbReference type="EMBL" id="CP051152">
    <property type="protein sequence ID" value="QJQ06105.1"/>
    <property type="molecule type" value="Genomic_DNA"/>
</dbReference>
<dbReference type="SUPFAM" id="SSF53850">
    <property type="entry name" value="Periplasmic binding protein-like II"/>
    <property type="match status" value="1"/>
</dbReference>
<organism evidence="3 4">
    <name type="scientific">Undibacterium piscinae</name>
    <dbReference type="NCBI Taxonomy" id="2495591"/>
    <lineage>
        <taxon>Bacteria</taxon>
        <taxon>Pseudomonadati</taxon>
        <taxon>Pseudomonadota</taxon>
        <taxon>Betaproteobacteria</taxon>
        <taxon>Burkholderiales</taxon>
        <taxon>Oxalobacteraceae</taxon>
        <taxon>Undibacterium</taxon>
    </lineage>
</organism>
<dbReference type="PANTHER" id="PTHR35936">
    <property type="entry name" value="MEMBRANE-BOUND LYTIC MUREIN TRANSGLYCOSYLASE F"/>
    <property type="match status" value="1"/>
</dbReference>
<accession>A0A6M4A4M9</accession>
<name>A0A6M4A4M9_9BURK</name>
<feature type="domain" description="Solute-binding protein family 3/N-terminal" evidence="2">
    <location>
        <begin position="16"/>
        <end position="236"/>
    </location>
</feature>
<protein>
    <submittedName>
        <fullName evidence="3">Transporter substrate-binding domain-containing protein</fullName>
    </submittedName>
</protein>
<dbReference type="Pfam" id="PF00497">
    <property type="entry name" value="SBP_bac_3"/>
    <property type="match status" value="1"/>
</dbReference>
<dbReference type="Proteomes" id="UP000274350">
    <property type="component" value="Chromosome"/>
</dbReference>